<feature type="domain" description="Microtubule-associated protein 1A/B/S-like MBL-like" evidence="3">
    <location>
        <begin position="70"/>
        <end position="353"/>
    </location>
</feature>
<feature type="compositionally biased region" description="Polar residues" evidence="1">
    <location>
        <begin position="1025"/>
        <end position="1034"/>
    </location>
</feature>
<feature type="compositionally biased region" description="Basic and acidic residues" evidence="1">
    <location>
        <begin position="1128"/>
        <end position="1137"/>
    </location>
</feature>
<feature type="compositionally biased region" description="Acidic residues" evidence="1">
    <location>
        <begin position="816"/>
        <end position="831"/>
    </location>
</feature>
<dbReference type="GO" id="GO:0045202">
    <property type="term" value="C:synapse"/>
    <property type="evidence" value="ECO:0007669"/>
    <property type="project" value="TreeGrafter"/>
</dbReference>
<feature type="compositionally biased region" description="Basic and acidic residues" evidence="1">
    <location>
        <begin position="846"/>
        <end position="861"/>
    </location>
</feature>
<dbReference type="GO" id="GO:0000226">
    <property type="term" value="P:microtubule cytoskeleton organization"/>
    <property type="evidence" value="ECO:0007669"/>
    <property type="project" value="InterPro"/>
</dbReference>
<feature type="compositionally biased region" description="Polar residues" evidence="1">
    <location>
        <begin position="1859"/>
        <end position="1873"/>
    </location>
</feature>
<dbReference type="Pfam" id="PF23415">
    <property type="entry name" value="MAPB1_N"/>
    <property type="match status" value="1"/>
</dbReference>
<feature type="compositionally biased region" description="Polar residues" evidence="1">
    <location>
        <begin position="934"/>
        <end position="950"/>
    </location>
</feature>
<feature type="region of interest" description="Disordered" evidence="1">
    <location>
        <begin position="362"/>
        <end position="596"/>
    </location>
</feature>
<feature type="compositionally biased region" description="Basic and acidic residues" evidence="1">
    <location>
        <begin position="583"/>
        <end position="596"/>
    </location>
</feature>
<dbReference type="GO" id="GO:0030425">
    <property type="term" value="C:dendrite"/>
    <property type="evidence" value="ECO:0007669"/>
    <property type="project" value="TreeGrafter"/>
</dbReference>
<feature type="region of interest" description="Disordered" evidence="1">
    <location>
        <begin position="1553"/>
        <end position="1640"/>
    </location>
</feature>
<feature type="compositionally biased region" description="Polar residues" evidence="1">
    <location>
        <begin position="1482"/>
        <end position="1494"/>
    </location>
</feature>
<feature type="compositionally biased region" description="Polar residues" evidence="1">
    <location>
        <begin position="1327"/>
        <end position="1337"/>
    </location>
</feature>
<feature type="compositionally biased region" description="Basic and acidic residues" evidence="1">
    <location>
        <begin position="733"/>
        <end position="747"/>
    </location>
</feature>
<feature type="compositionally biased region" description="Basic and acidic residues" evidence="1">
    <location>
        <begin position="2018"/>
        <end position="2030"/>
    </location>
</feature>
<dbReference type="PANTHER" id="PTHR13843">
    <property type="entry name" value="MICROTUBULE-ASSOCIATED PROTEIN"/>
    <property type="match status" value="1"/>
</dbReference>
<gene>
    <name evidence="4" type="primary">Map1b_0</name>
    <name evidence="4" type="ORF">LANLUD_R10097</name>
</gene>
<keyword evidence="5" id="KW-1185">Reference proteome</keyword>
<accession>A0A7K5S8Z5</accession>
<dbReference type="InterPro" id="IPR056617">
    <property type="entry name" value="MAP1B/S_N"/>
</dbReference>
<dbReference type="GO" id="GO:0043025">
    <property type="term" value="C:neuronal cell body"/>
    <property type="evidence" value="ECO:0007669"/>
    <property type="project" value="TreeGrafter"/>
</dbReference>
<feature type="compositionally biased region" description="Acidic residues" evidence="1">
    <location>
        <begin position="748"/>
        <end position="775"/>
    </location>
</feature>
<feature type="compositionally biased region" description="Low complexity" evidence="1">
    <location>
        <begin position="2031"/>
        <end position="2046"/>
    </location>
</feature>
<reference evidence="4 5" key="1">
    <citation type="submission" date="2019-09" db="EMBL/GenBank/DDBJ databases">
        <title>Bird 10,000 Genomes (B10K) Project - Family phase.</title>
        <authorList>
            <person name="Zhang G."/>
        </authorList>
    </citation>
    <scope>NUCLEOTIDE SEQUENCE [LARGE SCALE GENOMIC DNA]</scope>
    <source>
        <strain evidence="4">B10K-DU-001-65</strain>
        <tissue evidence="4">Muscle</tissue>
    </source>
</reference>
<feature type="region of interest" description="Disordered" evidence="1">
    <location>
        <begin position="1128"/>
        <end position="1280"/>
    </location>
</feature>
<feature type="compositionally biased region" description="Basic residues" evidence="1">
    <location>
        <begin position="1455"/>
        <end position="1464"/>
    </location>
</feature>
<feature type="compositionally biased region" description="Polar residues" evidence="1">
    <location>
        <begin position="1587"/>
        <end position="1597"/>
    </location>
</feature>
<evidence type="ECO:0000313" key="4">
    <source>
        <dbReference type="EMBL" id="NWT88551.1"/>
    </source>
</evidence>
<dbReference type="InterPro" id="IPR026074">
    <property type="entry name" value="MAP1"/>
</dbReference>
<feature type="non-terminal residue" evidence="4">
    <location>
        <position position="2177"/>
    </location>
</feature>
<protein>
    <submittedName>
        <fullName evidence="4">MAP1B protein</fullName>
    </submittedName>
</protein>
<name>A0A7K5S8Z5_LANLU</name>
<feature type="domain" description="Microtubule-associated protein 1B/S N-terminal" evidence="2">
    <location>
        <begin position="1"/>
        <end position="65"/>
    </location>
</feature>
<feature type="compositionally biased region" description="Polar residues" evidence="1">
    <location>
        <begin position="1147"/>
        <end position="1176"/>
    </location>
</feature>
<dbReference type="InterPro" id="IPR057480">
    <property type="entry name" value="MAP1A/B/S-like_MBL"/>
</dbReference>
<feature type="compositionally biased region" description="Basic and acidic residues" evidence="1">
    <location>
        <begin position="386"/>
        <end position="396"/>
    </location>
</feature>
<feature type="compositionally biased region" description="Basic and acidic residues" evidence="1">
    <location>
        <begin position="406"/>
        <end position="565"/>
    </location>
</feature>
<feature type="compositionally biased region" description="Basic and acidic residues" evidence="1">
    <location>
        <begin position="1987"/>
        <end position="2010"/>
    </location>
</feature>
<dbReference type="PANTHER" id="PTHR13843:SF5">
    <property type="entry name" value="MICROTUBULE-ASSOCIATED PROTEIN 1B"/>
    <property type="match status" value="1"/>
</dbReference>
<feature type="compositionally biased region" description="Polar residues" evidence="1">
    <location>
        <begin position="1899"/>
        <end position="1908"/>
    </location>
</feature>
<feature type="region of interest" description="Disordered" evidence="1">
    <location>
        <begin position="1826"/>
        <end position="2060"/>
    </location>
</feature>
<feature type="compositionally biased region" description="Polar residues" evidence="1">
    <location>
        <begin position="2047"/>
        <end position="2057"/>
    </location>
</feature>
<feature type="compositionally biased region" description="Acidic residues" evidence="1">
    <location>
        <begin position="963"/>
        <end position="973"/>
    </location>
</feature>
<dbReference type="GO" id="GO:0005875">
    <property type="term" value="C:microtubule associated complex"/>
    <property type="evidence" value="ECO:0007669"/>
    <property type="project" value="TreeGrafter"/>
</dbReference>
<feature type="region of interest" description="Disordered" evidence="1">
    <location>
        <begin position="1657"/>
        <end position="1694"/>
    </location>
</feature>
<dbReference type="EMBL" id="VYXG01009277">
    <property type="protein sequence ID" value="NWT88551.1"/>
    <property type="molecule type" value="Genomic_DNA"/>
</dbReference>
<dbReference type="Pfam" id="PF25281">
    <property type="entry name" value="MBL_MAP1B"/>
    <property type="match status" value="1"/>
</dbReference>
<feature type="region of interest" description="Disordered" evidence="1">
    <location>
        <begin position="1301"/>
        <end position="1360"/>
    </location>
</feature>
<evidence type="ECO:0000259" key="3">
    <source>
        <dbReference type="Pfam" id="PF25281"/>
    </source>
</evidence>
<feature type="region of interest" description="Disordered" evidence="1">
    <location>
        <begin position="816"/>
        <end position="861"/>
    </location>
</feature>
<dbReference type="GO" id="GO:0005874">
    <property type="term" value="C:microtubule"/>
    <property type="evidence" value="ECO:0007669"/>
    <property type="project" value="InterPro"/>
</dbReference>
<sequence length="2177" mass="240694">IGELLSTTHPANKASLTLFCPEEGDWKNSNLDRHNLQDFINIKLNSASILPKMEGLSEFTEYLSESVEVPSPFDILEPPTSGGFLKLSKPCCYVFPGGRGDSALFAVNGFNMLINGGSERKSCFWKLIRHLDRVDSILLTHIGDDNLPGINSMLQRKIAELEEEQSQGSTTNSDWMKNLISPDLGVVFLNIPENLKKLDPNFRVNRSVEEAWFTLQYLNKLSMKPEPLFRNIGNTTDPIILFQKMGVGKLEMYVLNPVKDSKEMQYFMQQWSGISKDKAEFLLPNGQELDIPLSFFTSVSSLIVWHPANPVEKIIRVLFPGNSTQYNILEGLEKLKHLDFLKQPVVTQKDLTGNIASPAVKQARLKQRTDNKESLKPAAKIPSKPVRKESKEETLEPAKPSPALEKLQKLESKENVPVKKEKPVKGETKLIVADKDVKSKEEQKSELPEKQDTDVKAKVAKDKPVKKEVKAKSEEKKEEKEKPKKEVSKREEKTPIKKEEKHKKEEIKEEVKKKVKKEEKETKKEVKKEVPSKEVKKDGKKEEKEIRKEEKGMKKDIKKVPKETKTSAPSTEVKKPAAKTKPQKKEEPTNKEVISAEKPKEKVKIKTVKEIIVSGAQAALAVVGATTTTAAAVGIAASGKELQVERSLMSSPEDLTKDFEELKAEEDETIKVMKLQVALIEDELKLTGTEQKEAFEVQKEKLDHEGPAESSDEGITTTEAGGECEQTPEELEPLEKHRVGDHEKFEDEGTVLEESYEAGNDEEKAETEEAEERGEYEEVKTQLITSKPYMKKASKMQESSEAIMAYIKAKKYIEKVDDEASDEQAEEDREEAVEKAETEEAEEDKEDKAKDISDEEKTEKIEAEDYVMAVVDKAAEIGEDKYGLLILTPTKHSEPQSPTVELASSIHNETLPGGSESEATVSDEDRENPPEEFTATSGYTQSTIEISSEPTPMDEMSTPQDVMSDETNNEESESPSQEYMYITKYETSLYSQEFARPELSPLPDAFNGLSEGSKTEATEVKDYNASASTISPPSSLEKDKFCKSAFQDVYCQKGSEIQGTDKLEIKEPYPEDVGKHSPAKSPAKSLSPPSPVAKTPLSECSVNFSLTPSEIKALAEPVPIATLSDVHQEVAKEHCASPEDETLEVASPSQSAAGSTGHTAYYQSPTDEKSSQLPSETSEKSTEVPVIFELSEDKDESAKPRISPMDEPVPDSESPIEKVLSPLRSPPLIGSETTYDTPLSADVKSTTRDYGNPSEGKPEKKKTPVQMKPASEASSVSLFQEKQGEKSLEFMVIKEGFSLERKMEDTEPSSSQSSLVLDERKLAGDLSPTQIDISQFGSLKEDTKMSISEGTVSDTSATPVDEIVAEDTYSHIEGVASVSTASVATSSFPEPTTDDVSPSLHAEVGSPHSTEVDDSLSVSVVQTPTMFQETEMSPSKEECPRPMSISPPDFSPKTTKSRTPVHNHRSPEQSTMSVEFGHESPEQSLTMDFSRQSPDYPTVGTSIYHISENGLTEVDYNPSDIQDPIFAWKTSPVEQSSCFQEKDISEIISVSQIEASSSTSSAHTHSQLTSPLPEETFSGAVPPRHMSLQSSFTSEKMQSLGEKLSPKSDGSPLTPRESSVYSPSFPDSPPAITGVMSASHTSSLSLQVSSVKAFGYQEPLTKHSPEPLISSEKEDLEESSRSPEELSYSYKAPEKTVRSPEDISYCYEAVSTSRSPQSTDYSYEMTGKTMGSPGVTDYSYEIIGKATRSPEDTYYSFETTRKTIRSSKATSNSYEANVHFTPEKSLAESCQDADLCLVSSCEYKHPKTELSPSFINPNPLEWFASEEQSHYQKKPLTQSVRAHPPSGGKQQGWQGDETPPTSMSESAPSQTDSDVPPETEECPSITADANIDSEDESETIPTDKTITYKQIDPPPTPMQDQSPSPRHPDVSMVDPEIFPSDQNLGKPLKKDLKEKTKTKKQGTKTKLSSPVKKSDGKSKQVASQKPAVKESLDKNSKTVSQKKETVEKATKNISNPEVKSRVEEKDKDTKNAANTTTSKSAKTATTGPGNSKSSKSTAVPPGPPVYLDLVYIPNHSNSKNVDVEFFKRVRSSYYVVSGNDSAAEEPSRAVLDSLLEGKAQWDSNMQVTLIPTHDSEVMREWYQETHEKQQDLNIMVLASSSTVVMQDESFPACKIEL</sequence>
<feature type="compositionally biased region" description="Polar residues" evidence="1">
    <location>
        <begin position="1416"/>
        <end position="1433"/>
    </location>
</feature>
<feature type="compositionally biased region" description="Basic and acidic residues" evidence="1">
    <location>
        <begin position="696"/>
        <end position="707"/>
    </location>
</feature>
<comment type="caution">
    <text evidence="4">The sequence shown here is derived from an EMBL/GenBank/DDBJ whole genome shotgun (WGS) entry which is preliminary data.</text>
</comment>
<dbReference type="GO" id="GO:0007409">
    <property type="term" value="P:axonogenesis"/>
    <property type="evidence" value="ECO:0007669"/>
    <property type="project" value="TreeGrafter"/>
</dbReference>
<feature type="compositionally biased region" description="Basic and acidic residues" evidence="1">
    <location>
        <begin position="1013"/>
        <end position="1022"/>
    </location>
</feature>
<evidence type="ECO:0000313" key="5">
    <source>
        <dbReference type="Proteomes" id="UP000547499"/>
    </source>
</evidence>
<dbReference type="GO" id="GO:0003779">
    <property type="term" value="F:actin binding"/>
    <property type="evidence" value="ECO:0007669"/>
    <property type="project" value="TreeGrafter"/>
</dbReference>
<proteinExistence type="predicted"/>
<dbReference type="GO" id="GO:0016358">
    <property type="term" value="P:dendrite development"/>
    <property type="evidence" value="ECO:0007669"/>
    <property type="project" value="TreeGrafter"/>
</dbReference>
<feature type="region of interest" description="Disordered" evidence="1">
    <location>
        <begin position="1060"/>
        <end position="1098"/>
    </location>
</feature>
<evidence type="ECO:0000259" key="2">
    <source>
        <dbReference type="Pfam" id="PF23415"/>
    </source>
</evidence>
<dbReference type="Proteomes" id="UP000547499">
    <property type="component" value="Unassembled WGS sequence"/>
</dbReference>
<feature type="region of interest" description="Disordered" evidence="1">
    <location>
        <begin position="696"/>
        <end position="798"/>
    </location>
</feature>
<organism evidence="4 5">
    <name type="scientific">Lanius ludovicianus</name>
    <name type="common">Loggerhead shrike</name>
    <dbReference type="NCBI Taxonomy" id="28713"/>
    <lineage>
        <taxon>Eukaryota</taxon>
        <taxon>Metazoa</taxon>
        <taxon>Chordata</taxon>
        <taxon>Craniata</taxon>
        <taxon>Vertebrata</taxon>
        <taxon>Euteleostomi</taxon>
        <taxon>Archelosauria</taxon>
        <taxon>Archosauria</taxon>
        <taxon>Dinosauria</taxon>
        <taxon>Saurischia</taxon>
        <taxon>Theropoda</taxon>
        <taxon>Coelurosauria</taxon>
        <taxon>Aves</taxon>
        <taxon>Neognathae</taxon>
        <taxon>Neoaves</taxon>
        <taxon>Telluraves</taxon>
        <taxon>Australaves</taxon>
        <taxon>Passeriformes</taxon>
        <taxon>Corvoidea</taxon>
        <taxon>Laniidae</taxon>
        <taxon>Lanius</taxon>
    </lineage>
</organism>
<evidence type="ECO:0000256" key="1">
    <source>
        <dbReference type="SAM" id="MobiDB-lite"/>
    </source>
</evidence>
<feature type="region of interest" description="Disordered" evidence="1">
    <location>
        <begin position="1002"/>
        <end position="1036"/>
    </location>
</feature>
<dbReference type="GO" id="GO:0031114">
    <property type="term" value="P:regulation of microtubule depolymerization"/>
    <property type="evidence" value="ECO:0007669"/>
    <property type="project" value="TreeGrafter"/>
</dbReference>
<feature type="region of interest" description="Disordered" evidence="1">
    <location>
        <begin position="1380"/>
        <end position="1494"/>
    </location>
</feature>
<feature type="compositionally biased region" description="Basic and acidic residues" evidence="1">
    <location>
        <begin position="1060"/>
        <end position="1075"/>
    </location>
</feature>
<feature type="region of interest" description="Disordered" evidence="1">
    <location>
        <begin position="890"/>
        <end position="978"/>
    </location>
</feature>
<dbReference type="GO" id="GO:0008017">
    <property type="term" value="F:microtubule binding"/>
    <property type="evidence" value="ECO:0007669"/>
    <property type="project" value="InterPro"/>
</dbReference>
<feature type="compositionally biased region" description="Polar residues" evidence="1">
    <location>
        <begin position="1345"/>
        <end position="1358"/>
    </location>
</feature>
<feature type="non-terminal residue" evidence="4">
    <location>
        <position position="1"/>
    </location>
</feature>
<feature type="compositionally biased region" description="Low complexity" evidence="1">
    <location>
        <begin position="1553"/>
        <end position="1567"/>
    </location>
</feature>
<dbReference type="GO" id="GO:0005829">
    <property type="term" value="C:cytosol"/>
    <property type="evidence" value="ECO:0007669"/>
    <property type="project" value="TreeGrafter"/>
</dbReference>